<dbReference type="EMBL" id="ML122252">
    <property type="protein sequence ID" value="RPD65279.1"/>
    <property type="molecule type" value="Genomic_DNA"/>
</dbReference>
<dbReference type="Proteomes" id="UP000313359">
    <property type="component" value="Unassembled WGS sequence"/>
</dbReference>
<dbReference type="AlphaFoldDB" id="A0A5C2SQB2"/>
<proteinExistence type="predicted"/>
<gene>
    <name evidence="1" type="ORF">L227DRAFT_606821</name>
</gene>
<organism evidence="1 2">
    <name type="scientific">Lentinus tigrinus ALCF2SS1-6</name>
    <dbReference type="NCBI Taxonomy" id="1328759"/>
    <lineage>
        <taxon>Eukaryota</taxon>
        <taxon>Fungi</taxon>
        <taxon>Dikarya</taxon>
        <taxon>Basidiomycota</taxon>
        <taxon>Agaricomycotina</taxon>
        <taxon>Agaricomycetes</taxon>
        <taxon>Polyporales</taxon>
        <taxon>Polyporaceae</taxon>
        <taxon>Lentinus</taxon>
    </lineage>
</organism>
<sequence length="83" mass="9271">MAGSDQVADVATNEALQLRAIANEIARSREEYIRDAQKTDRRLEEMTAKVNEMCAIGKKLHEKVRELCEALRQQKAEGKAAAV</sequence>
<evidence type="ECO:0000313" key="1">
    <source>
        <dbReference type="EMBL" id="RPD65279.1"/>
    </source>
</evidence>
<reference evidence="1" key="1">
    <citation type="journal article" date="2018" name="Genome Biol. Evol.">
        <title>Genomics and development of Lentinus tigrinus, a white-rot wood-decaying mushroom with dimorphic fruiting bodies.</title>
        <authorList>
            <person name="Wu B."/>
            <person name="Xu Z."/>
            <person name="Knudson A."/>
            <person name="Carlson A."/>
            <person name="Chen N."/>
            <person name="Kovaka S."/>
            <person name="LaButti K."/>
            <person name="Lipzen A."/>
            <person name="Pennachio C."/>
            <person name="Riley R."/>
            <person name="Schakwitz W."/>
            <person name="Umezawa K."/>
            <person name="Ohm R.A."/>
            <person name="Grigoriev I.V."/>
            <person name="Nagy L.G."/>
            <person name="Gibbons J."/>
            <person name="Hibbett D."/>
        </authorList>
    </citation>
    <scope>NUCLEOTIDE SEQUENCE [LARGE SCALE GENOMIC DNA]</scope>
    <source>
        <strain evidence="1">ALCF2SS1-6</strain>
    </source>
</reference>
<evidence type="ECO:0000313" key="2">
    <source>
        <dbReference type="Proteomes" id="UP000313359"/>
    </source>
</evidence>
<name>A0A5C2SQB2_9APHY</name>
<protein>
    <submittedName>
        <fullName evidence="1">Uncharacterized protein</fullName>
    </submittedName>
</protein>
<keyword evidence="2" id="KW-1185">Reference proteome</keyword>
<accession>A0A5C2SQB2</accession>